<dbReference type="InterPro" id="IPR017441">
    <property type="entry name" value="Protein_kinase_ATP_BS"/>
</dbReference>
<dbReference type="Gene3D" id="1.10.510.10">
    <property type="entry name" value="Transferase(Phosphotransferase) domain 1"/>
    <property type="match status" value="1"/>
</dbReference>
<feature type="compositionally biased region" description="Low complexity" evidence="11">
    <location>
        <begin position="402"/>
        <end position="419"/>
    </location>
</feature>
<dbReference type="InterPro" id="IPR011009">
    <property type="entry name" value="Kinase-like_dom_sf"/>
</dbReference>
<dbReference type="AlphaFoldDB" id="A0A1E5V8B5"/>
<sequence length="492" mass="55061">MEPRVGNKFRLGRKIGSGSFGEIYLGTNIQTNEEVAIKLHQLMNSTSDCLCLYLQENVKTKHPQLLYESKIYRILQGGTGIPNVRWFGVEGDYNVLVMDLLGPSLEDLFNFCSRKLSLKTVLMLADQMINRVEFVHSKSFLHRDIKPDNFLMGLGRRANQVYIIDFGLAKKYRDTSTHQHIPYRENKNLTGTARYASVNTHLGIEQSRRDDLESLGYVLMYFLRGSLPWQGLKAGTKKQKYEKISEKKVATSIEALCRGYPTEFASYFHYCRSLRFDDKPDYSYLKRLFRDLFIREGFQFDYVFDWTILKYQQSQIATAPPRAVGHGAGPSGLAPALQNDRQSGHEEARTSGWSSVDRRRTPPPITSVGTLSKQKAPVGNDVTVSNGAGAAVMSASGVNFLGRSSGSSRRPVVSSSRDVVATDSSEPSRALTTDASPGAFRRASGPQRISPVHSAEQKRSSSGRYPSNLKNYDSALKGIEGLNFDGDERVQY</sequence>
<dbReference type="GO" id="GO:0005524">
    <property type="term" value="F:ATP binding"/>
    <property type="evidence" value="ECO:0007669"/>
    <property type="project" value="UniProtKB-UniRule"/>
</dbReference>
<feature type="compositionally biased region" description="Polar residues" evidence="11">
    <location>
        <begin position="422"/>
        <end position="435"/>
    </location>
</feature>
<dbReference type="OrthoDB" id="5800476at2759"/>
<keyword evidence="7 13" id="KW-0418">Kinase</keyword>
<dbReference type="STRING" id="888268.A0A1E5V8B5"/>
<dbReference type="PROSITE" id="PS50011">
    <property type="entry name" value="PROTEIN_KINASE_DOM"/>
    <property type="match status" value="1"/>
</dbReference>
<evidence type="ECO:0000256" key="5">
    <source>
        <dbReference type="ARBA" id="ARBA00022679"/>
    </source>
</evidence>
<accession>A0A1E5V8B5</accession>
<dbReference type="SMART" id="SM00220">
    <property type="entry name" value="S_TKc"/>
    <property type="match status" value="1"/>
</dbReference>
<evidence type="ECO:0000259" key="12">
    <source>
        <dbReference type="PROSITE" id="PS50011"/>
    </source>
</evidence>
<feature type="compositionally biased region" description="Polar residues" evidence="11">
    <location>
        <begin position="460"/>
        <end position="471"/>
    </location>
</feature>
<dbReference type="CDD" id="cd14125">
    <property type="entry name" value="STKc_CK1_delta_epsilon"/>
    <property type="match status" value="1"/>
</dbReference>
<reference evidence="13 14" key="1">
    <citation type="submission" date="2016-09" db="EMBL/GenBank/DDBJ databases">
        <title>The draft genome of Dichanthelium oligosanthes: A C3 panicoid grass species.</title>
        <authorList>
            <person name="Studer A.J."/>
            <person name="Schnable J.C."/>
            <person name="Brutnell T.P."/>
        </authorList>
    </citation>
    <scope>NUCLEOTIDE SEQUENCE [LARGE SCALE GENOMIC DNA]</scope>
    <source>
        <strain evidence="14">cv. Kellogg 1175</strain>
        <tissue evidence="13">Leaf</tissue>
    </source>
</reference>
<evidence type="ECO:0000256" key="6">
    <source>
        <dbReference type="ARBA" id="ARBA00022741"/>
    </source>
</evidence>
<feature type="binding site" evidence="9">
    <location>
        <position position="38"/>
    </location>
    <ligand>
        <name>ATP</name>
        <dbReference type="ChEBI" id="CHEBI:30616"/>
    </ligand>
</feature>
<keyword evidence="4" id="KW-0963">Cytoplasm</keyword>
<evidence type="ECO:0000256" key="9">
    <source>
        <dbReference type="PROSITE-ProRule" id="PRU10141"/>
    </source>
</evidence>
<comment type="caution">
    <text evidence="13">The sequence shown here is derived from an EMBL/GenBank/DDBJ whole genome shotgun (WGS) entry which is preliminary data.</text>
</comment>
<dbReference type="GO" id="GO:0004674">
    <property type="term" value="F:protein serine/threonine kinase activity"/>
    <property type="evidence" value="ECO:0007669"/>
    <property type="project" value="UniProtKB-KW"/>
</dbReference>
<evidence type="ECO:0000313" key="14">
    <source>
        <dbReference type="Proteomes" id="UP000095767"/>
    </source>
</evidence>
<dbReference type="PANTHER" id="PTHR11909">
    <property type="entry name" value="CASEIN KINASE-RELATED"/>
    <property type="match status" value="1"/>
</dbReference>
<feature type="domain" description="Protein kinase" evidence="12">
    <location>
        <begin position="9"/>
        <end position="294"/>
    </location>
</feature>
<evidence type="ECO:0000256" key="2">
    <source>
        <dbReference type="ARBA" id="ARBA00005926"/>
    </source>
</evidence>
<keyword evidence="14" id="KW-1185">Reference proteome</keyword>
<organism evidence="13 14">
    <name type="scientific">Dichanthelium oligosanthes</name>
    <dbReference type="NCBI Taxonomy" id="888268"/>
    <lineage>
        <taxon>Eukaryota</taxon>
        <taxon>Viridiplantae</taxon>
        <taxon>Streptophyta</taxon>
        <taxon>Embryophyta</taxon>
        <taxon>Tracheophyta</taxon>
        <taxon>Spermatophyta</taxon>
        <taxon>Magnoliopsida</taxon>
        <taxon>Liliopsida</taxon>
        <taxon>Poales</taxon>
        <taxon>Poaceae</taxon>
        <taxon>PACMAD clade</taxon>
        <taxon>Panicoideae</taxon>
        <taxon>Panicodae</taxon>
        <taxon>Paniceae</taxon>
        <taxon>Dichantheliinae</taxon>
        <taxon>Dichanthelium</taxon>
    </lineage>
</organism>
<evidence type="ECO:0000256" key="11">
    <source>
        <dbReference type="SAM" id="MobiDB-lite"/>
    </source>
</evidence>
<evidence type="ECO:0000313" key="13">
    <source>
        <dbReference type="EMBL" id="OEL21235.1"/>
    </source>
</evidence>
<gene>
    <name evidence="13" type="ORF">BAE44_0017748</name>
</gene>
<evidence type="ECO:0000256" key="3">
    <source>
        <dbReference type="ARBA" id="ARBA00012513"/>
    </source>
</evidence>
<keyword evidence="5" id="KW-0808">Transferase</keyword>
<evidence type="ECO:0000256" key="4">
    <source>
        <dbReference type="ARBA" id="ARBA00022490"/>
    </source>
</evidence>
<dbReference type="GO" id="GO:0005737">
    <property type="term" value="C:cytoplasm"/>
    <property type="evidence" value="ECO:0007669"/>
    <property type="project" value="UniProtKB-SubCell"/>
</dbReference>
<proteinExistence type="inferred from homology"/>
<dbReference type="FunFam" id="1.10.510.10:FF:000134">
    <property type="entry name" value="Casein kinase I isoform delta-like"/>
    <property type="match status" value="1"/>
</dbReference>
<dbReference type="Pfam" id="PF00069">
    <property type="entry name" value="Pkinase"/>
    <property type="match status" value="1"/>
</dbReference>
<evidence type="ECO:0000256" key="8">
    <source>
        <dbReference type="ARBA" id="ARBA00022840"/>
    </source>
</evidence>
<evidence type="ECO:0000256" key="7">
    <source>
        <dbReference type="ARBA" id="ARBA00022777"/>
    </source>
</evidence>
<keyword evidence="8 9" id="KW-0067">ATP-binding</keyword>
<dbReference type="InterPro" id="IPR050235">
    <property type="entry name" value="CK1_Ser-Thr_kinase"/>
</dbReference>
<keyword evidence="10" id="KW-0723">Serine/threonine-protein kinase</keyword>
<feature type="region of interest" description="Disordered" evidence="11">
    <location>
        <begin position="320"/>
        <end position="380"/>
    </location>
</feature>
<dbReference type="EC" id="2.7.11.1" evidence="3"/>
<comment type="similarity">
    <text evidence="2">Belongs to the protein kinase superfamily. CK1 Ser/Thr protein kinase family. Casein kinase I subfamily.</text>
</comment>
<dbReference type="Proteomes" id="UP000095767">
    <property type="component" value="Unassembled WGS sequence"/>
</dbReference>
<evidence type="ECO:0000256" key="10">
    <source>
        <dbReference type="RuleBase" id="RU000304"/>
    </source>
</evidence>
<dbReference type="PROSITE" id="PS00108">
    <property type="entry name" value="PROTEIN_KINASE_ST"/>
    <property type="match status" value="1"/>
</dbReference>
<keyword evidence="6 9" id="KW-0547">Nucleotide-binding</keyword>
<protein>
    <recommendedName>
        <fullName evidence="3">non-specific serine/threonine protein kinase</fullName>
        <ecNumber evidence="3">2.7.11.1</ecNumber>
    </recommendedName>
</protein>
<dbReference type="PROSITE" id="PS00107">
    <property type="entry name" value="PROTEIN_KINASE_ATP"/>
    <property type="match status" value="1"/>
</dbReference>
<dbReference type="SUPFAM" id="SSF56112">
    <property type="entry name" value="Protein kinase-like (PK-like)"/>
    <property type="match status" value="1"/>
</dbReference>
<name>A0A1E5V8B5_9POAL</name>
<comment type="subcellular location">
    <subcellularLocation>
        <location evidence="1">Cytoplasm</location>
    </subcellularLocation>
</comment>
<feature type="region of interest" description="Disordered" evidence="11">
    <location>
        <begin position="402"/>
        <end position="471"/>
    </location>
</feature>
<evidence type="ECO:0000256" key="1">
    <source>
        <dbReference type="ARBA" id="ARBA00004496"/>
    </source>
</evidence>
<dbReference type="InterPro" id="IPR008271">
    <property type="entry name" value="Ser/Thr_kinase_AS"/>
</dbReference>
<dbReference type="EMBL" id="LWDX02048399">
    <property type="protein sequence ID" value="OEL21235.1"/>
    <property type="molecule type" value="Genomic_DNA"/>
</dbReference>
<dbReference type="InterPro" id="IPR000719">
    <property type="entry name" value="Prot_kinase_dom"/>
</dbReference>